<dbReference type="SMART" id="SM01246">
    <property type="entry name" value="Josephin"/>
    <property type="match status" value="1"/>
</dbReference>
<evidence type="ECO:0000256" key="14">
    <source>
        <dbReference type="SAM" id="MobiDB-lite"/>
    </source>
</evidence>
<dbReference type="EMBL" id="DF142960">
    <property type="protein sequence ID" value="GAA49457.1"/>
    <property type="molecule type" value="Genomic_DNA"/>
</dbReference>
<reference key="2">
    <citation type="submission" date="2011-10" db="EMBL/GenBank/DDBJ databases">
        <title>The genome and transcriptome sequence of Clonorchis sinensis provide insights into the carcinogenic liver fluke.</title>
        <authorList>
            <person name="Wang X."/>
            <person name="Huang Y."/>
            <person name="Chen W."/>
            <person name="Liu H."/>
            <person name="Guo L."/>
            <person name="Chen Y."/>
            <person name="Luo F."/>
            <person name="Zhou W."/>
            <person name="Sun J."/>
            <person name="Mao Q."/>
            <person name="Liang P."/>
            <person name="Zhou C."/>
            <person name="Tian Y."/>
            <person name="Men J."/>
            <person name="Lv X."/>
            <person name="Huang L."/>
            <person name="Zhou J."/>
            <person name="Hu Y."/>
            <person name="Li R."/>
            <person name="Zhang F."/>
            <person name="Lei H."/>
            <person name="Li X."/>
            <person name="Hu X."/>
            <person name="Liang C."/>
            <person name="Xu J."/>
            <person name="Wu Z."/>
            <person name="Yu X."/>
        </authorList>
    </citation>
    <scope>NUCLEOTIDE SEQUENCE</scope>
    <source>
        <strain>Henan</strain>
    </source>
</reference>
<dbReference type="Gene3D" id="1.10.287.10">
    <property type="entry name" value="S15/NS1, RNA-binding"/>
    <property type="match status" value="1"/>
</dbReference>
<feature type="domain" description="Josephin" evidence="15">
    <location>
        <begin position="22"/>
        <end position="195"/>
    </location>
</feature>
<evidence type="ECO:0000256" key="10">
    <source>
        <dbReference type="ARBA" id="ARBA00023242"/>
    </source>
</evidence>
<protein>
    <recommendedName>
        <fullName evidence="3">ubiquitinyl hydrolase 1</fullName>
        <ecNumber evidence="3">3.4.19.12</ecNumber>
    </recommendedName>
</protein>
<dbReference type="InterPro" id="IPR033865">
    <property type="entry name" value="Ataxin-3"/>
</dbReference>
<keyword evidence="5" id="KW-0833">Ubl conjugation pathway</keyword>
<dbReference type="AlphaFoldDB" id="G7Y922"/>
<feature type="active site" evidence="11 12">
    <location>
        <position position="149"/>
    </location>
</feature>
<dbReference type="Gene3D" id="3.90.70.40">
    <property type="match status" value="1"/>
</dbReference>
<feature type="compositionally biased region" description="Polar residues" evidence="14">
    <location>
        <begin position="295"/>
        <end position="305"/>
    </location>
</feature>
<reference evidence="16" key="1">
    <citation type="journal article" date="2011" name="Genome Biol.">
        <title>The draft genome of the carcinogenic human liver fluke Clonorchis sinensis.</title>
        <authorList>
            <person name="Wang X."/>
            <person name="Chen W."/>
            <person name="Huang Y."/>
            <person name="Sun J."/>
            <person name="Men J."/>
            <person name="Liu H."/>
            <person name="Luo F."/>
            <person name="Guo L."/>
            <person name="Lv X."/>
            <person name="Deng C."/>
            <person name="Zhou C."/>
            <person name="Fan Y."/>
            <person name="Li X."/>
            <person name="Huang L."/>
            <person name="Hu Y."/>
            <person name="Liang C."/>
            <person name="Hu X."/>
            <person name="Xu J."/>
            <person name="Yu X."/>
        </authorList>
    </citation>
    <scope>NUCLEOTIDE SEQUENCE [LARGE SCALE GENOMIC DNA]</scope>
    <source>
        <strain evidence="16">Henan</strain>
    </source>
</reference>
<evidence type="ECO:0000256" key="4">
    <source>
        <dbReference type="ARBA" id="ARBA00022670"/>
    </source>
</evidence>
<dbReference type="PRINTS" id="PR01233">
    <property type="entry name" value="JOSEPHIN"/>
</dbReference>
<evidence type="ECO:0000256" key="1">
    <source>
        <dbReference type="ARBA" id="ARBA00000707"/>
    </source>
</evidence>
<gene>
    <name evidence="16" type="ORF">CLF_103088</name>
</gene>
<evidence type="ECO:0000256" key="2">
    <source>
        <dbReference type="ARBA" id="ARBA00004123"/>
    </source>
</evidence>
<keyword evidence="9" id="KW-0804">Transcription</keyword>
<dbReference type="EC" id="3.4.19.12" evidence="3"/>
<dbReference type="GO" id="GO:0004843">
    <property type="term" value="F:cysteine-type deubiquitinase activity"/>
    <property type="evidence" value="ECO:0007669"/>
    <property type="project" value="UniProtKB-EC"/>
</dbReference>
<name>G7Y922_CLOSI</name>
<evidence type="ECO:0000256" key="5">
    <source>
        <dbReference type="ARBA" id="ARBA00022786"/>
    </source>
</evidence>
<dbReference type="GO" id="GO:0005634">
    <property type="term" value="C:nucleus"/>
    <property type="evidence" value="ECO:0007669"/>
    <property type="project" value="UniProtKB-SubCell"/>
</dbReference>
<keyword evidence="10" id="KW-0539">Nucleus</keyword>
<evidence type="ECO:0000313" key="16">
    <source>
        <dbReference type="EMBL" id="GAA49457.1"/>
    </source>
</evidence>
<keyword evidence="13" id="KW-0175">Coiled coil</keyword>
<keyword evidence="7" id="KW-0788">Thiol protease</keyword>
<dbReference type="FunFam" id="3.90.70.40:FF:000005">
    <property type="entry name" value="Ataxin 3"/>
    <property type="match status" value="1"/>
</dbReference>
<dbReference type="PANTHER" id="PTHR14159:SF0">
    <property type="entry name" value="ATAXIN-3-RELATED"/>
    <property type="match status" value="1"/>
</dbReference>
<comment type="catalytic activity">
    <reaction evidence="1">
        <text>Thiol-dependent hydrolysis of ester, thioester, amide, peptide and isopeptide bonds formed by the C-terminal Gly of ubiquitin (a 76-residue protein attached to proteins as an intracellular targeting signal).</text>
        <dbReference type="EC" id="3.4.19.12"/>
    </reaction>
</comment>
<comment type="subcellular location">
    <subcellularLocation>
        <location evidence="2">Nucleus</location>
    </subcellularLocation>
</comment>
<keyword evidence="8" id="KW-0805">Transcription regulation</keyword>
<evidence type="ECO:0000256" key="11">
    <source>
        <dbReference type="PIRSR" id="PIRSR633865-1"/>
    </source>
</evidence>
<evidence type="ECO:0000256" key="13">
    <source>
        <dbReference type="SAM" id="Coils"/>
    </source>
</evidence>
<dbReference type="PROSITE" id="PS50957">
    <property type="entry name" value="JOSEPHIN"/>
    <property type="match status" value="1"/>
</dbReference>
<feature type="active site" description="Nucleophile" evidence="11">
    <location>
        <position position="35"/>
    </location>
</feature>
<feature type="active site" evidence="12">
    <location>
        <position position="35"/>
    </location>
</feature>
<evidence type="ECO:0000256" key="3">
    <source>
        <dbReference type="ARBA" id="ARBA00012759"/>
    </source>
</evidence>
<accession>G7Y922</accession>
<feature type="coiled-coil region" evidence="13">
    <location>
        <begin position="235"/>
        <end position="271"/>
    </location>
</feature>
<dbReference type="Proteomes" id="UP000008909">
    <property type="component" value="Unassembled WGS sequence"/>
</dbReference>
<organism evidence="16 17">
    <name type="scientific">Clonorchis sinensis</name>
    <name type="common">Chinese liver fluke</name>
    <dbReference type="NCBI Taxonomy" id="79923"/>
    <lineage>
        <taxon>Eukaryota</taxon>
        <taxon>Metazoa</taxon>
        <taxon>Spiralia</taxon>
        <taxon>Lophotrochozoa</taxon>
        <taxon>Platyhelminthes</taxon>
        <taxon>Trematoda</taxon>
        <taxon>Digenea</taxon>
        <taxon>Opisthorchiida</taxon>
        <taxon>Opisthorchiata</taxon>
        <taxon>Opisthorchiidae</taxon>
        <taxon>Clonorchis</taxon>
    </lineage>
</organism>
<keyword evidence="6 12" id="KW-0378">Hydrolase</keyword>
<feature type="active site" evidence="11 12">
    <location>
        <position position="134"/>
    </location>
</feature>
<sequence length="325" mass="36712">MDCDSFHLIKDGNILTFKFKEAKSAYGTEQEGSLCAQHCLNALLQGPFFTAVELAELASQLDEDERSALEHGCNSSHVSNNMDEAGYFSIQVISKALSIWSLELVPFLRQSSEAESARQHPEQQRAFICNFRKHWFTIRRFGNQWFDLNSTLSKPRLISTTYLNIYLAQLQQEGHSIFFVTGNLPDCEAEQLIALCPVPEDYSNNQERTITIGSSDVDADGADDEQMQLAIAICKAEMDEENVSLQRILQSSEAEAQEKELQRALELSKMEVYRDPEDDELQEAIKLSLAADHSSPATNPPTATAEQVRMKRQAFLDKLDRQHNK</sequence>
<evidence type="ECO:0000259" key="15">
    <source>
        <dbReference type="PROSITE" id="PS50957"/>
    </source>
</evidence>
<dbReference type="GO" id="GO:0016579">
    <property type="term" value="P:protein deubiquitination"/>
    <property type="evidence" value="ECO:0007669"/>
    <property type="project" value="InterPro"/>
</dbReference>
<evidence type="ECO:0000256" key="7">
    <source>
        <dbReference type="ARBA" id="ARBA00022807"/>
    </source>
</evidence>
<dbReference type="InterPro" id="IPR006155">
    <property type="entry name" value="Josephin"/>
</dbReference>
<dbReference type="Pfam" id="PF02099">
    <property type="entry name" value="Josephin"/>
    <property type="match status" value="1"/>
</dbReference>
<evidence type="ECO:0000256" key="12">
    <source>
        <dbReference type="PROSITE-ProRule" id="PRU00331"/>
    </source>
</evidence>
<proteinExistence type="predicted"/>
<keyword evidence="4" id="KW-0645">Protease</keyword>
<evidence type="ECO:0000256" key="9">
    <source>
        <dbReference type="ARBA" id="ARBA00023163"/>
    </source>
</evidence>
<feature type="region of interest" description="Disordered" evidence="14">
    <location>
        <begin position="289"/>
        <end position="308"/>
    </location>
</feature>
<evidence type="ECO:0000256" key="6">
    <source>
        <dbReference type="ARBA" id="ARBA00022801"/>
    </source>
</evidence>
<dbReference type="GO" id="GO:0006508">
    <property type="term" value="P:proteolysis"/>
    <property type="evidence" value="ECO:0007669"/>
    <property type="project" value="UniProtKB-KW"/>
</dbReference>
<dbReference type="PANTHER" id="PTHR14159">
    <property type="entry name" value="ATAXIN-3-RELATED"/>
    <property type="match status" value="1"/>
</dbReference>
<evidence type="ECO:0000256" key="8">
    <source>
        <dbReference type="ARBA" id="ARBA00023015"/>
    </source>
</evidence>
<keyword evidence="17" id="KW-1185">Reference proteome</keyword>
<evidence type="ECO:0000313" key="17">
    <source>
        <dbReference type="Proteomes" id="UP000008909"/>
    </source>
</evidence>